<dbReference type="EMBL" id="FTNO01000008">
    <property type="protein sequence ID" value="SIR96637.1"/>
    <property type="molecule type" value="Genomic_DNA"/>
</dbReference>
<proteinExistence type="predicted"/>
<dbReference type="Proteomes" id="UP000186914">
    <property type="component" value="Unassembled WGS sequence"/>
</dbReference>
<gene>
    <name evidence="2" type="ORF">SAMN05421858_4816</name>
</gene>
<keyword evidence="1" id="KW-1277">Toxin-antitoxin system</keyword>
<organism evidence="2 3">
    <name type="scientific">Haladaptatus litoreus</name>
    <dbReference type="NCBI Taxonomy" id="553468"/>
    <lineage>
        <taxon>Archaea</taxon>
        <taxon>Methanobacteriati</taxon>
        <taxon>Methanobacteriota</taxon>
        <taxon>Stenosarchaea group</taxon>
        <taxon>Halobacteria</taxon>
        <taxon>Halobacteriales</taxon>
        <taxon>Haladaptataceae</taxon>
        <taxon>Haladaptatus</taxon>
    </lineage>
</organism>
<dbReference type="InterPro" id="IPR003847">
    <property type="entry name" value="Put_antitoxin"/>
</dbReference>
<name>A0A1N7F8G0_9EURY</name>
<accession>A0A1N7F8G0</accession>
<reference evidence="3" key="1">
    <citation type="submission" date="2017-01" db="EMBL/GenBank/DDBJ databases">
        <authorList>
            <person name="Varghese N."/>
            <person name="Submissions S."/>
        </authorList>
    </citation>
    <scope>NUCLEOTIDE SEQUENCE [LARGE SCALE GENOMIC DNA]</scope>
    <source>
        <strain evidence="3">CGMCC 1.7737</strain>
    </source>
</reference>
<keyword evidence="3" id="KW-1185">Reference proteome</keyword>
<evidence type="ECO:0000313" key="2">
    <source>
        <dbReference type="EMBL" id="SIR96637.1"/>
    </source>
</evidence>
<sequence>MHMGTKTIRLDDEAYDRLKHRKGEGESFSDVVKRLAGERSFLELAGILSDEQADAVRDAVAELRERENEQMAARRAEFAGDHE</sequence>
<dbReference type="Pfam" id="PF02697">
    <property type="entry name" value="VAPB_antitox"/>
    <property type="match status" value="1"/>
</dbReference>
<evidence type="ECO:0000313" key="3">
    <source>
        <dbReference type="Proteomes" id="UP000186914"/>
    </source>
</evidence>
<protein>
    <submittedName>
        <fullName evidence="2">Predicted antitoxin, CopG family</fullName>
    </submittedName>
</protein>
<evidence type="ECO:0000256" key="1">
    <source>
        <dbReference type="ARBA" id="ARBA00022649"/>
    </source>
</evidence>
<dbReference type="AlphaFoldDB" id="A0A1N7F8G0"/>